<evidence type="ECO:0000256" key="4">
    <source>
        <dbReference type="ARBA" id="ARBA00022801"/>
    </source>
</evidence>
<keyword evidence="3" id="KW-0732">Signal</keyword>
<protein>
    <submittedName>
        <fullName evidence="7">Uncharacterized protein</fullName>
    </submittedName>
</protein>
<reference evidence="7 8" key="1">
    <citation type="journal article" date="2010" name="Nat. Biotechnol.">
        <title>Genome sequence of the model mushroom Schizophyllum commune.</title>
        <authorList>
            <person name="Ohm R.A."/>
            <person name="de Jong J.F."/>
            <person name="Lugones L.G."/>
            <person name="Aerts A."/>
            <person name="Kothe E."/>
            <person name="Stajich J.E."/>
            <person name="de Vries R.P."/>
            <person name="Record E."/>
            <person name="Levasseur A."/>
            <person name="Baker S.E."/>
            <person name="Bartholomew K.A."/>
            <person name="Coutinho P.M."/>
            <person name="Erdmann S."/>
            <person name="Fowler T.J."/>
            <person name="Gathman A.C."/>
            <person name="Lombard V."/>
            <person name="Henrissat B."/>
            <person name="Knabe N."/>
            <person name="Kuees U."/>
            <person name="Lilly W.W."/>
            <person name="Lindquist E."/>
            <person name="Lucas S."/>
            <person name="Magnuson J.K."/>
            <person name="Piumi F."/>
            <person name="Raudaskoski M."/>
            <person name="Salamov A."/>
            <person name="Schmutz J."/>
            <person name="Schwarze F.W.M.R."/>
            <person name="vanKuyk P.A."/>
            <person name="Horton J.S."/>
            <person name="Grigoriev I.V."/>
            <person name="Woesten H.A.B."/>
        </authorList>
    </citation>
    <scope>NUCLEOTIDE SEQUENCE [LARGE SCALE GENOMIC DNA]</scope>
    <source>
        <strain evidence="8">H4-8 / FGSC 9210</strain>
    </source>
</reference>
<accession>D8PRJ2</accession>
<dbReference type="HOGENOM" id="CLU_023630_1_1_1"/>
<dbReference type="OMA" id="CERFDVY"/>
<feature type="region of interest" description="Disordered" evidence="6">
    <location>
        <begin position="1"/>
        <end position="21"/>
    </location>
</feature>
<dbReference type="Gene3D" id="3.40.50.1820">
    <property type="entry name" value="alpha/beta hydrolase"/>
    <property type="match status" value="2"/>
</dbReference>
<dbReference type="Proteomes" id="UP000007431">
    <property type="component" value="Unassembled WGS sequence"/>
</dbReference>
<dbReference type="VEuPathDB" id="FungiDB:SCHCODRAFT_02622822"/>
<evidence type="ECO:0000256" key="3">
    <source>
        <dbReference type="ARBA" id="ARBA00022729"/>
    </source>
</evidence>
<dbReference type="PANTHER" id="PTHR11010">
    <property type="entry name" value="PROTEASE S28 PRO-X CARBOXYPEPTIDASE-RELATED"/>
    <property type="match status" value="1"/>
</dbReference>
<dbReference type="GO" id="GO:0006508">
    <property type="term" value="P:proteolysis"/>
    <property type="evidence" value="ECO:0007669"/>
    <property type="project" value="UniProtKB-KW"/>
</dbReference>
<comment type="similarity">
    <text evidence="1">Belongs to the peptidase S28 family.</text>
</comment>
<gene>
    <name evidence="7" type="ORF">SCHCODRAFT_72113</name>
</gene>
<dbReference type="InParanoid" id="D8PRJ2"/>
<dbReference type="ESTHER" id="schcm-d8prj2">
    <property type="family name" value="Prolylcarboxypeptidase"/>
</dbReference>
<dbReference type="GO" id="GO:0070008">
    <property type="term" value="F:serine-type exopeptidase activity"/>
    <property type="evidence" value="ECO:0007669"/>
    <property type="project" value="InterPro"/>
</dbReference>
<evidence type="ECO:0000313" key="8">
    <source>
        <dbReference type="Proteomes" id="UP000007431"/>
    </source>
</evidence>
<sequence length="537" mass="59481">MMPHPQVPKVPMESVGPVVSRNGTELPPYDTVYYFDQLIDHNNPGLGTFQQRYWHTYEFYEEGGPIILSTPGEGNADGYDGYLTNRTINGLIAQQQNGSTIVLEHRFYGYSNPYSDLTVNSLKVHTIQQAIDDLVYFAENVKLPMPNGDQVGPDNAPWILVGGSYSGALTSWTLVDTGDVFWAGYASSAVVEAILDFWAYFEPIRENMPKNCSADVQAVISYVDEVFTGTNQTAIEEVKDAFGLGAITHLDDAAGALRNNLWDWQSLQITSGPNAQFYQFCDALEVDASGTLAPEEGFGLEHAFAAWSSYFKNTYLPSLCGDTDAETCLGTYDPTQTYYTDTSIDSAYRSWYWIVCNEVGFLQDGAPEDHPSLVTRLVHPEYDLRQCQYMFPEAFPEPPVTQINRTNTEYKGWDVREQRLFFANGHKDPWREATMSASGLNVASTAEQPIMISDGIHCSDLGASSGRADPTVNAVQQGALKSMATWLAKWKKPAERKRSTGEKRVGPARRADSSSAASDDAKSARPVNAWFKDVGSF</sequence>
<feature type="compositionally biased region" description="Basic and acidic residues" evidence="6">
    <location>
        <begin position="492"/>
        <end position="512"/>
    </location>
</feature>
<dbReference type="eggNOG" id="KOG2182">
    <property type="taxonomic scope" value="Eukaryota"/>
</dbReference>
<dbReference type="PANTHER" id="PTHR11010:SF23">
    <property type="entry name" value="SERINE PEPTIDASE"/>
    <property type="match status" value="1"/>
</dbReference>
<evidence type="ECO:0000313" key="7">
    <source>
        <dbReference type="EMBL" id="EFJ01797.1"/>
    </source>
</evidence>
<evidence type="ECO:0000256" key="1">
    <source>
        <dbReference type="ARBA" id="ARBA00011079"/>
    </source>
</evidence>
<evidence type="ECO:0000256" key="6">
    <source>
        <dbReference type="SAM" id="MobiDB-lite"/>
    </source>
</evidence>
<dbReference type="Pfam" id="PF05577">
    <property type="entry name" value="Peptidase_S28"/>
    <property type="match status" value="1"/>
</dbReference>
<keyword evidence="5" id="KW-0325">Glycoprotein</keyword>
<keyword evidence="2" id="KW-0645">Protease</keyword>
<name>D8PRJ2_SCHCM</name>
<keyword evidence="8" id="KW-1185">Reference proteome</keyword>
<evidence type="ECO:0000256" key="5">
    <source>
        <dbReference type="ARBA" id="ARBA00023180"/>
    </source>
</evidence>
<keyword evidence="4" id="KW-0378">Hydrolase</keyword>
<dbReference type="AlphaFoldDB" id="D8PRJ2"/>
<feature type="region of interest" description="Disordered" evidence="6">
    <location>
        <begin position="491"/>
        <end position="525"/>
    </location>
</feature>
<proteinExistence type="inferred from homology"/>
<dbReference type="GO" id="GO:0008239">
    <property type="term" value="F:dipeptidyl-peptidase activity"/>
    <property type="evidence" value="ECO:0007669"/>
    <property type="project" value="TreeGrafter"/>
</dbReference>
<evidence type="ECO:0000256" key="2">
    <source>
        <dbReference type="ARBA" id="ARBA00022670"/>
    </source>
</evidence>
<dbReference type="InterPro" id="IPR029058">
    <property type="entry name" value="AB_hydrolase_fold"/>
</dbReference>
<dbReference type="EMBL" id="GL377302">
    <property type="protein sequence ID" value="EFJ01797.1"/>
    <property type="molecule type" value="Genomic_DNA"/>
</dbReference>
<dbReference type="InterPro" id="IPR008758">
    <property type="entry name" value="Peptidase_S28"/>
</dbReference>
<dbReference type="MEROPS" id="S28.004"/>
<dbReference type="SUPFAM" id="SSF53474">
    <property type="entry name" value="alpha/beta-Hydrolases"/>
    <property type="match status" value="1"/>
</dbReference>
<organism evidence="8">
    <name type="scientific">Schizophyllum commune (strain H4-8 / FGSC 9210)</name>
    <name type="common">Split gill fungus</name>
    <dbReference type="NCBI Taxonomy" id="578458"/>
    <lineage>
        <taxon>Eukaryota</taxon>
        <taxon>Fungi</taxon>
        <taxon>Dikarya</taxon>
        <taxon>Basidiomycota</taxon>
        <taxon>Agaricomycotina</taxon>
        <taxon>Agaricomycetes</taxon>
        <taxon>Agaricomycetidae</taxon>
        <taxon>Agaricales</taxon>
        <taxon>Schizophyllaceae</taxon>
        <taxon>Schizophyllum</taxon>
    </lineage>
</organism>